<comment type="pathway">
    <text evidence="2 12">Carbohydrate degradation; glycolysis; pyruvate from D-glyceraldehyde 3-phosphate: step 2/5.</text>
</comment>
<dbReference type="GO" id="GO:0005829">
    <property type="term" value="C:cytosol"/>
    <property type="evidence" value="ECO:0007669"/>
    <property type="project" value="TreeGrafter"/>
</dbReference>
<evidence type="ECO:0000256" key="6">
    <source>
        <dbReference type="ARBA" id="ARBA00016471"/>
    </source>
</evidence>
<evidence type="ECO:0000256" key="5">
    <source>
        <dbReference type="ARBA" id="ARBA00013061"/>
    </source>
</evidence>
<dbReference type="EMBL" id="RQHV01000049">
    <property type="protein sequence ID" value="TGN09999.1"/>
    <property type="molecule type" value="Genomic_DNA"/>
</dbReference>
<dbReference type="InterPro" id="IPR015911">
    <property type="entry name" value="Phosphoglycerate_kinase_CS"/>
</dbReference>
<evidence type="ECO:0000256" key="12">
    <source>
        <dbReference type="HAMAP-Rule" id="MF_00145"/>
    </source>
</evidence>
<feature type="binding site" evidence="12">
    <location>
        <position position="151"/>
    </location>
    <ligand>
        <name>substrate</name>
    </ligand>
</feature>
<keyword evidence="11 12" id="KW-0324">Glycolysis</keyword>
<feature type="binding site" evidence="13">
    <location>
        <position position="151"/>
    </location>
    <ligand>
        <name>(2R)-3-phosphoglycerate</name>
        <dbReference type="ChEBI" id="CHEBI:58272"/>
    </ligand>
</feature>
<feature type="binding site" evidence="12 13">
    <location>
        <begin position="59"/>
        <end position="62"/>
    </location>
    <ligand>
        <name>substrate</name>
    </ligand>
</feature>
<evidence type="ECO:0000256" key="13">
    <source>
        <dbReference type="PIRSR" id="PIRSR000724-1"/>
    </source>
</evidence>
<feature type="binding site" evidence="12 14">
    <location>
        <begin position="349"/>
        <end position="352"/>
    </location>
    <ligand>
        <name>ATP</name>
        <dbReference type="ChEBI" id="CHEBI:30616"/>
    </ligand>
</feature>
<comment type="similarity">
    <text evidence="3 12 15">Belongs to the phosphoglycerate kinase family.</text>
</comment>
<keyword evidence="12" id="KW-0963">Cytoplasm</keyword>
<keyword evidence="8 12" id="KW-0547">Nucleotide-binding</keyword>
<evidence type="ECO:0000256" key="11">
    <source>
        <dbReference type="ARBA" id="ARBA00023152"/>
    </source>
</evidence>
<comment type="caution">
    <text evidence="16">The sequence shown here is derived from an EMBL/GenBank/DDBJ whole genome shotgun (WGS) entry which is preliminary data.</text>
</comment>
<dbReference type="GO" id="GO:0006094">
    <property type="term" value="P:gluconeogenesis"/>
    <property type="evidence" value="ECO:0007669"/>
    <property type="project" value="TreeGrafter"/>
</dbReference>
<dbReference type="HAMAP" id="MF_00145">
    <property type="entry name" value="Phosphoglyc_kinase"/>
    <property type="match status" value="1"/>
</dbReference>
<dbReference type="AlphaFoldDB" id="A0A4R9LMS6"/>
<protein>
    <recommendedName>
        <fullName evidence="6 12">Phosphoglycerate kinase</fullName>
        <ecNumber evidence="5 12">2.7.2.3</ecNumber>
    </recommendedName>
</protein>
<evidence type="ECO:0000256" key="7">
    <source>
        <dbReference type="ARBA" id="ARBA00022679"/>
    </source>
</evidence>
<feature type="binding site" evidence="12">
    <location>
        <position position="36"/>
    </location>
    <ligand>
        <name>substrate</name>
    </ligand>
</feature>
<evidence type="ECO:0000313" key="16">
    <source>
        <dbReference type="EMBL" id="TGN09999.1"/>
    </source>
</evidence>
<keyword evidence="10 12" id="KW-0067">ATP-binding</keyword>
<dbReference type="PANTHER" id="PTHR11406">
    <property type="entry name" value="PHOSPHOGLYCERATE KINASE"/>
    <property type="match status" value="1"/>
</dbReference>
<proteinExistence type="inferred from homology"/>
<dbReference type="FunFam" id="3.40.50.1260:FF:000006">
    <property type="entry name" value="Phosphoglycerate kinase"/>
    <property type="match status" value="1"/>
</dbReference>
<dbReference type="RefSeq" id="WP_135764378.1">
    <property type="nucleotide sequence ID" value="NZ_RQHV01000049.1"/>
</dbReference>
<dbReference type="InterPro" id="IPR015824">
    <property type="entry name" value="Phosphoglycerate_kinase_N"/>
</dbReference>
<feature type="binding site" evidence="13">
    <location>
        <position position="36"/>
    </location>
    <ligand>
        <name>(2R)-3-phosphoglycerate</name>
        <dbReference type="ChEBI" id="CHEBI:58272"/>
    </ligand>
</feature>
<dbReference type="GO" id="GO:0005524">
    <property type="term" value="F:ATP binding"/>
    <property type="evidence" value="ECO:0007669"/>
    <property type="project" value="UniProtKB-KW"/>
</dbReference>
<feature type="binding site" evidence="13">
    <location>
        <position position="118"/>
    </location>
    <ligand>
        <name>(2R)-3-phosphoglycerate</name>
        <dbReference type="ChEBI" id="CHEBI:58272"/>
    </ligand>
</feature>
<keyword evidence="17" id="KW-1185">Reference proteome</keyword>
<gene>
    <name evidence="12" type="primary">pgk</name>
    <name evidence="16" type="ORF">EHS11_10565</name>
</gene>
<dbReference type="Proteomes" id="UP000298264">
    <property type="component" value="Unassembled WGS sequence"/>
</dbReference>
<keyword evidence="9 12" id="KW-0418">Kinase</keyword>
<dbReference type="EC" id="2.7.2.3" evidence="5 12"/>
<accession>A0A4R9LMS6</accession>
<feature type="binding site" evidence="12 14">
    <location>
        <position position="323"/>
    </location>
    <ligand>
        <name>ATP</name>
        <dbReference type="ChEBI" id="CHEBI:30616"/>
    </ligand>
</feature>
<dbReference type="PRINTS" id="PR00477">
    <property type="entry name" value="PHGLYCKINASE"/>
</dbReference>
<dbReference type="GO" id="GO:0043531">
    <property type="term" value="F:ADP binding"/>
    <property type="evidence" value="ECO:0007669"/>
    <property type="project" value="TreeGrafter"/>
</dbReference>
<dbReference type="GO" id="GO:0006096">
    <property type="term" value="P:glycolytic process"/>
    <property type="evidence" value="ECO:0007669"/>
    <property type="project" value="UniProtKB-UniRule"/>
</dbReference>
<comment type="subunit">
    <text evidence="4 12">Monomer.</text>
</comment>
<evidence type="ECO:0000256" key="10">
    <source>
        <dbReference type="ARBA" id="ARBA00022840"/>
    </source>
</evidence>
<dbReference type="Gene3D" id="3.40.50.1260">
    <property type="entry name" value="Phosphoglycerate kinase, N-terminal domain"/>
    <property type="match status" value="2"/>
</dbReference>
<feature type="binding site" evidence="12 13">
    <location>
        <begin position="21"/>
        <end position="23"/>
    </location>
    <ligand>
        <name>substrate</name>
    </ligand>
</feature>
<feature type="binding site" evidence="12 14">
    <location>
        <position position="201"/>
    </location>
    <ligand>
        <name>ATP</name>
        <dbReference type="ChEBI" id="CHEBI:30616"/>
    </ligand>
</feature>
<evidence type="ECO:0000256" key="2">
    <source>
        <dbReference type="ARBA" id="ARBA00004838"/>
    </source>
</evidence>
<dbReference type="InterPro" id="IPR001576">
    <property type="entry name" value="Phosphoglycerate_kinase"/>
</dbReference>
<dbReference type="UniPathway" id="UPA00109">
    <property type="reaction ID" value="UER00185"/>
</dbReference>
<evidence type="ECO:0000256" key="8">
    <source>
        <dbReference type="ARBA" id="ARBA00022741"/>
    </source>
</evidence>
<evidence type="ECO:0000256" key="14">
    <source>
        <dbReference type="PIRSR" id="PIRSR000724-2"/>
    </source>
</evidence>
<dbReference type="PROSITE" id="PS00111">
    <property type="entry name" value="PGLYCERATE_KINASE"/>
    <property type="match status" value="1"/>
</dbReference>
<dbReference type="CDD" id="cd00318">
    <property type="entry name" value="Phosphoglycerate_kinase"/>
    <property type="match status" value="1"/>
</dbReference>
<evidence type="ECO:0000256" key="9">
    <source>
        <dbReference type="ARBA" id="ARBA00022777"/>
    </source>
</evidence>
<dbReference type="PIRSF" id="PIRSF000724">
    <property type="entry name" value="Pgk"/>
    <property type="match status" value="1"/>
</dbReference>
<evidence type="ECO:0000256" key="1">
    <source>
        <dbReference type="ARBA" id="ARBA00000642"/>
    </source>
</evidence>
<feature type="binding site" evidence="12">
    <location>
        <position position="118"/>
    </location>
    <ligand>
        <name>substrate</name>
    </ligand>
</feature>
<keyword evidence="7 12" id="KW-0808">Transferase</keyword>
<sequence length="395" mass="42978">MNLPKIESENFKGKRVFLRVDFNVPVENGKTTDTTRIEKTLPTIELLLQKGARVIIGSHLGRPKGKPDPEFTMRPVFESFSKLTKAKVLFSENVIGPKAVALSKELKDGEILLLENLRYHKEEEENEKGFCKKLAELADVYINDAFGAAHRAHASTEGVAHLLPAFAGLLMRKEIEMLSGLLARPERPFVAIVGGSKVSSKFAILKNLSDKVDHLLIGGGMSYTFLKSRAVPIGNSLFEKEFESQAFQLIDRAGVNGIDLQIPVDHVIADKFDANAKTKNVDKMGILDGWMAMDIGSKTIDNYIKVIKDAKTILWNGPMGVFEMDKFAKGTIEIAKAVSKSKAKTIVGGGDSIAAVNKAGVADKITHISTGGGASLEFLEGKTLPGVACLVKKED</sequence>
<reference evidence="16" key="1">
    <citation type="journal article" date="2019" name="PLoS Negl. Trop. Dis.">
        <title>Revisiting the worldwide diversity of Leptospira species in the environment.</title>
        <authorList>
            <person name="Vincent A.T."/>
            <person name="Schiettekatte O."/>
            <person name="Bourhy P."/>
            <person name="Veyrier F.J."/>
            <person name="Picardeau M."/>
        </authorList>
    </citation>
    <scope>NUCLEOTIDE SEQUENCE [LARGE SCALE GENOMIC DNA]</scope>
    <source>
        <strain evidence="16">201400974</strain>
    </source>
</reference>
<dbReference type="FunFam" id="3.40.50.1260:FF:000003">
    <property type="entry name" value="Phosphoglycerate kinase"/>
    <property type="match status" value="1"/>
</dbReference>
<dbReference type="PANTHER" id="PTHR11406:SF23">
    <property type="entry name" value="PHOSPHOGLYCERATE KINASE 1, CHLOROPLASTIC-RELATED"/>
    <property type="match status" value="1"/>
</dbReference>
<comment type="subcellular location">
    <subcellularLocation>
        <location evidence="12">Cytoplasm</location>
    </subcellularLocation>
</comment>
<name>A0A4R9LMS6_9LEPT</name>
<dbReference type="Pfam" id="PF00162">
    <property type="entry name" value="PGK"/>
    <property type="match status" value="1"/>
</dbReference>
<evidence type="ECO:0000313" key="17">
    <source>
        <dbReference type="Proteomes" id="UP000298264"/>
    </source>
</evidence>
<comment type="caution">
    <text evidence="12">Lacks conserved residue(s) required for the propagation of feature annotation.</text>
</comment>
<evidence type="ECO:0000256" key="3">
    <source>
        <dbReference type="ARBA" id="ARBA00008982"/>
    </source>
</evidence>
<evidence type="ECO:0000256" key="4">
    <source>
        <dbReference type="ARBA" id="ARBA00011245"/>
    </source>
</evidence>
<dbReference type="GO" id="GO:0004618">
    <property type="term" value="F:phosphoglycerate kinase activity"/>
    <property type="evidence" value="ECO:0007669"/>
    <property type="project" value="UniProtKB-UniRule"/>
</dbReference>
<dbReference type="SUPFAM" id="SSF53748">
    <property type="entry name" value="Phosphoglycerate kinase"/>
    <property type="match status" value="1"/>
</dbReference>
<evidence type="ECO:0000256" key="15">
    <source>
        <dbReference type="RuleBase" id="RU000532"/>
    </source>
</evidence>
<comment type="catalytic activity">
    <reaction evidence="1 12 15">
        <text>(2R)-3-phosphoglycerate + ATP = (2R)-3-phospho-glyceroyl phosphate + ADP</text>
        <dbReference type="Rhea" id="RHEA:14801"/>
        <dbReference type="ChEBI" id="CHEBI:30616"/>
        <dbReference type="ChEBI" id="CHEBI:57604"/>
        <dbReference type="ChEBI" id="CHEBI:58272"/>
        <dbReference type="ChEBI" id="CHEBI:456216"/>
        <dbReference type="EC" id="2.7.2.3"/>
    </reaction>
</comment>
<organism evidence="16 17">
    <name type="scientific">Leptospira ilyithenensis</name>
    <dbReference type="NCBI Taxonomy" id="2484901"/>
    <lineage>
        <taxon>Bacteria</taxon>
        <taxon>Pseudomonadati</taxon>
        <taxon>Spirochaetota</taxon>
        <taxon>Spirochaetia</taxon>
        <taxon>Leptospirales</taxon>
        <taxon>Leptospiraceae</taxon>
        <taxon>Leptospira</taxon>
    </lineage>
</organism>
<dbReference type="InterPro" id="IPR036043">
    <property type="entry name" value="Phosphoglycerate_kinase_sf"/>
</dbReference>
<dbReference type="OrthoDB" id="9808460at2"/>